<dbReference type="AlphaFoldDB" id="A0A9P4W8P9"/>
<protein>
    <submittedName>
        <fullName evidence="2">Uncharacterized protein</fullName>
    </submittedName>
</protein>
<name>A0A9P4W8P9_CURKU</name>
<evidence type="ECO:0000313" key="2">
    <source>
        <dbReference type="EMBL" id="KAF3005870.1"/>
    </source>
</evidence>
<dbReference type="OrthoDB" id="3794160at2759"/>
<feature type="compositionally biased region" description="Basic and acidic residues" evidence="1">
    <location>
        <begin position="76"/>
        <end position="87"/>
    </location>
</feature>
<dbReference type="EMBL" id="SWKU01000006">
    <property type="protein sequence ID" value="KAF3005870.1"/>
    <property type="molecule type" value="Genomic_DNA"/>
</dbReference>
<evidence type="ECO:0000313" key="3">
    <source>
        <dbReference type="Proteomes" id="UP000801428"/>
    </source>
</evidence>
<reference evidence="2" key="1">
    <citation type="submission" date="2019-04" db="EMBL/GenBank/DDBJ databases">
        <title>Sequencing of skin fungus with MAO and IRED activity.</title>
        <authorList>
            <person name="Marsaioli A.J."/>
            <person name="Bonatto J.M.C."/>
            <person name="Reis Junior O."/>
        </authorList>
    </citation>
    <scope>NUCLEOTIDE SEQUENCE</scope>
    <source>
        <strain evidence="2">30M1</strain>
    </source>
</reference>
<feature type="compositionally biased region" description="Polar residues" evidence="1">
    <location>
        <begin position="56"/>
        <end position="69"/>
    </location>
</feature>
<comment type="caution">
    <text evidence="2">The sequence shown here is derived from an EMBL/GenBank/DDBJ whole genome shotgun (WGS) entry which is preliminary data.</text>
</comment>
<dbReference type="Proteomes" id="UP000801428">
    <property type="component" value="Unassembled WGS sequence"/>
</dbReference>
<sequence length="96" mass="9963">MSSANTTPKGASAESTSALSTPTYTAPPSYAPSNASSMKSTSSTVKKHLASVFTRKLNSSSTPVPTTKGPSGKDGLTTEERKIRNEARASYYSTLG</sequence>
<evidence type="ECO:0000256" key="1">
    <source>
        <dbReference type="SAM" id="MobiDB-lite"/>
    </source>
</evidence>
<gene>
    <name evidence="2" type="ORF">E8E13_009133</name>
</gene>
<keyword evidence="3" id="KW-1185">Reference proteome</keyword>
<feature type="compositionally biased region" description="Low complexity" evidence="1">
    <location>
        <begin position="15"/>
        <end position="43"/>
    </location>
</feature>
<accession>A0A9P4W8P9</accession>
<feature type="region of interest" description="Disordered" evidence="1">
    <location>
        <begin position="1"/>
        <end position="96"/>
    </location>
</feature>
<proteinExistence type="predicted"/>
<organism evidence="2 3">
    <name type="scientific">Curvularia kusanoi</name>
    <name type="common">Cochliobolus kusanoi</name>
    <dbReference type="NCBI Taxonomy" id="90978"/>
    <lineage>
        <taxon>Eukaryota</taxon>
        <taxon>Fungi</taxon>
        <taxon>Dikarya</taxon>
        <taxon>Ascomycota</taxon>
        <taxon>Pezizomycotina</taxon>
        <taxon>Dothideomycetes</taxon>
        <taxon>Pleosporomycetidae</taxon>
        <taxon>Pleosporales</taxon>
        <taxon>Pleosporineae</taxon>
        <taxon>Pleosporaceae</taxon>
        <taxon>Curvularia</taxon>
    </lineage>
</organism>